<evidence type="ECO:0000256" key="2">
    <source>
        <dbReference type="ARBA" id="ARBA00005309"/>
    </source>
</evidence>
<feature type="compositionally biased region" description="Basic and acidic residues" evidence="6">
    <location>
        <begin position="107"/>
        <end position="117"/>
    </location>
</feature>
<feature type="compositionally biased region" description="Basic and acidic residues" evidence="6">
    <location>
        <begin position="195"/>
        <end position="205"/>
    </location>
</feature>
<dbReference type="SUPFAM" id="SSF63748">
    <property type="entry name" value="Tudor/PWWP/MBT"/>
    <property type="match status" value="1"/>
</dbReference>
<feature type="compositionally biased region" description="Acidic residues" evidence="6">
    <location>
        <begin position="562"/>
        <end position="572"/>
    </location>
</feature>
<feature type="compositionally biased region" description="Basic and acidic residues" evidence="6">
    <location>
        <begin position="254"/>
        <end position="312"/>
    </location>
</feature>
<keyword evidence="4" id="KW-0539">Nucleus</keyword>
<dbReference type="SUPFAM" id="SSF140576">
    <property type="entry name" value="HIV integrase-binding domain"/>
    <property type="match status" value="1"/>
</dbReference>
<evidence type="ECO:0000256" key="1">
    <source>
        <dbReference type="ARBA" id="ARBA00004123"/>
    </source>
</evidence>
<feature type="compositionally biased region" description="Basic and acidic residues" evidence="6">
    <location>
        <begin position="541"/>
        <end position="550"/>
    </location>
</feature>
<evidence type="ECO:0000313" key="8">
    <source>
        <dbReference type="EMBL" id="KAG8594173.1"/>
    </source>
</evidence>
<sequence length="572" mass="64490">MPHTFKPGNLVFAKMKGYPHWPARIDDPKDGAVKPPPNKYLIFFYGTHETAFLSAKDLFPYDKYKDKYGKPNKRKGFNEGLWEIQNNPEGNYKFPPPSTNSSDSEVAIEKESNEEKLPVPNSDSSSSGEEDVEKQQPKSAMPPQHSSSEMDPDSVSSSEAENSDSDKDFTPEKNLPRAKLKTTSSKQVPQIETASDAKSDSESDVGKQSSSSSSEKPVKKPRRAPRTSGKSFKAETWKSKSASSDSSSSDSDSSPDRISEWKKRDLERQKALEERRRKEQEDQLRRLREEEKEEEARKKMEKTEKGKVDSDQKSSSSDDELISKPVKRPHSHFDSEKEKPKKKTNFSPGNSMKEKQKKISDSDSDKKVTTIKKTKSKVAGRKPVQKEKRGDKPVGRPSKRGKLAKKPEIISDEKVEKKESSVEEELQKLHGEIKFALKVDSPDVQKCLDALEKLGSLKVTSCILQKNTDLVATLKKIRRYKANRNVMEKAAEVYSRIKASILGSKTASQQKINEQDNSNQLLAETTKEQDEALPLNGDTVSLERQDRRDDNDEIPIPVQNAPDDDEDNMQSI</sequence>
<comment type="function">
    <text evidence="5">May act as a regulator of myogenesis. Promotes the repair of DNA double-strand breaks (DSBs) through the homologous recombination pathway by facilitating the recruitment of the DNA endonuclease RBBP8 to the DSBs.</text>
</comment>
<keyword evidence="9" id="KW-1185">Reference proteome</keyword>
<dbReference type="GO" id="GO:0062072">
    <property type="term" value="F:histone H3K9me2/3 reader activity"/>
    <property type="evidence" value="ECO:0007669"/>
    <property type="project" value="TreeGrafter"/>
</dbReference>
<comment type="subcellular location">
    <subcellularLocation>
        <location evidence="1">Nucleus</location>
    </subcellularLocation>
</comment>
<evidence type="ECO:0000259" key="7">
    <source>
        <dbReference type="PROSITE" id="PS50812"/>
    </source>
</evidence>
<comment type="similarity">
    <text evidence="2">Belongs to the HDGF family.</text>
</comment>
<evidence type="ECO:0000256" key="4">
    <source>
        <dbReference type="ARBA" id="ARBA00023242"/>
    </source>
</evidence>
<evidence type="ECO:0000256" key="3">
    <source>
        <dbReference type="ARBA" id="ARBA00023054"/>
    </source>
</evidence>
<feature type="domain" description="PWWP" evidence="7">
    <location>
        <begin position="7"/>
        <end position="64"/>
    </location>
</feature>
<accession>A0AAV7DD85</accession>
<dbReference type="GO" id="GO:0006310">
    <property type="term" value="P:DNA recombination"/>
    <property type="evidence" value="ECO:0007669"/>
    <property type="project" value="UniProtKB-KW"/>
</dbReference>
<evidence type="ECO:0000313" key="9">
    <source>
        <dbReference type="Proteomes" id="UP000824782"/>
    </source>
</evidence>
<dbReference type="Gene3D" id="2.30.30.140">
    <property type="match status" value="1"/>
</dbReference>
<feature type="compositionally biased region" description="Basic and acidic residues" evidence="6">
    <location>
        <begin position="384"/>
        <end position="394"/>
    </location>
</feature>
<dbReference type="InterPro" id="IPR036218">
    <property type="entry name" value="HIVI-bd_sf"/>
</dbReference>
<dbReference type="GO" id="GO:0005737">
    <property type="term" value="C:cytoplasm"/>
    <property type="evidence" value="ECO:0007669"/>
    <property type="project" value="UniProtKB-SubCell"/>
</dbReference>
<comment type="caution">
    <text evidence="8">The sequence shown here is derived from an EMBL/GenBank/DDBJ whole genome shotgun (WGS) entry which is preliminary data.</text>
</comment>
<dbReference type="Pfam" id="PF00855">
    <property type="entry name" value="PWWP"/>
    <property type="match status" value="1"/>
</dbReference>
<feature type="compositionally biased region" description="Low complexity" evidence="6">
    <location>
        <begin position="146"/>
        <end position="160"/>
    </location>
</feature>
<feature type="compositionally biased region" description="Low complexity" evidence="6">
    <location>
        <begin position="239"/>
        <end position="252"/>
    </location>
</feature>
<evidence type="ECO:0000256" key="6">
    <source>
        <dbReference type="SAM" id="MobiDB-lite"/>
    </source>
</evidence>
<dbReference type="CDD" id="cd20149">
    <property type="entry name" value="PWWP_HDGFL2"/>
    <property type="match status" value="1"/>
</dbReference>
<feature type="compositionally biased region" description="Basic and acidic residues" evidence="6">
    <location>
        <begin position="405"/>
        <end position="416"/>
    </location>
</feature>
<dbReference type="EMBL" id="WNYA01000001">
    <property type="protein sequence ID" value="KAG8594173.1"/>
    <property type="molecule type" value="Genomic_DNA"/>
</dbReference>
<reference evidence="8" key="1">
    <citation type="thesis" date="2020" institute="ProQuest LLC" country="789 East Eisenhower Parkway, Ann Arbor, MI, USA">
        <title>Comparative Genomics and Chromosome Evolution.</title>
        <authorList>
            <person name="Mudd A.B."/>
        </authorList>
    </citation>
    <scope>NUCLEOTIDE SEQUENCE</scope>
    <source>
        <strain evidence="8">237g6f4</strain>
        <tissue evidence="8">Blood</tissue>
    </source>
</reference>
<dbReference type="PANTHER" id="PTHR12550:SF70">
    <property type="entry name" value="JIL-1 ANCHORING AND STABILIZING PROTEIN, ISOFORM A"/>
    <property type="match status" value="1"/>
</dbReference>
<organism evidence="8 9">
    <name type="scientific">Engystomops pustulosus</name>
    <name type="common">Tungara frog</name>
    <name type="synonym">Physalaemus pustulosus</name>
    <dbReference type="NCBI Taxonomy" id="76066"/>
    <lineage>
        <taxon>Eukaryota</taxon>
        <taxon>Metazoa</taxon>
        <taxon>Chordata</taxon>
        <taxon>Craniata</taxon>
        <taxon>Vertebrata</taxon>
        <taxon>Euteleostomi</taxon>
        <taxon>Amphibia</taxon>
        <taxon>Batrachia</taxon>
        <taxon>Anura</taxon>
        <taxon>Neobatrachia</taxon>
        <taxon>Hyloidea</taxon>
        <taxon>Leptodactylidae</taxon>
        <taxon>Leiuperinae</taxon>
        <taxon>Engystomops</taxon>
    </lineage>
</organism>
<dbReference type="PROSITE" id="PS50812">
    <property type="entry name" value="PWWP"/>
    <property type="match status" value="1"/>
</dbReference>
<name>A0AAV7DD85_ENGPU</name>
<feature type="compositionally biased region" description="Basic and acidic residues" evidence="6">
    <location>
        <begin position="352"/>
        <end position="368"/>
    </location>
</feature>
<dbReference type="GO" id="GO:0006281">
    <property type="term" value="P:DNA repair"/>
    <property type="evidence" value="ECO:0007669"/>
    <property type="project" value="UniProtKB-KW"/>
</dbReference>
<dbReference type="SMART" id="SM00293">
    <property type="entry name" value="PWWP"/>
    <property type="match status" value="1"/>
</dbReference>
<dbReference type="GO" id="GO:0005634">
    <property type="term" value="C:nucleus"/>
    <property type="evidence" value="ECO:0007669"/>
    <property type="project" value="UniProtKB-SubCell"/>
</dbReference>
<dbReference type="GO" id="GO:0007517">
    <property type="term" value="P:muscle organ development"/>
    <property type="evidence" value="ECO:0007669"/>
    <property type="project" value="UniProtKB-KW"/>
</dbReference>
<gene>
    <name evidence="8" type="ORF">GDO81_001110</name>
</gene>
<feature type="compositionally biased region" description="Polar residues" evidence="6">
    <location>
        <begin position="504"/>
        <end position="523"/>
    </location>
</feature>
<feature type="compositionally biased region" description="Basic residues" evidence="6">
    <location>
        <begin position="369"/>
        <end position="380"/>
    </location>
</feature>
<evidence type="ECO:0000256" key="5">
    <source>
        <dbReference type="ARBA" id="ARBA00057253"/>
    </source>
</evidence>
<dbReference type="Proteomes" id="UP000824782">
    <property type="component" value="Unassembled WGS sequence"/>
</dbReference>
<dbReference type="PANTHER" id="PTHR12550">
    <property type="entry name" value="HEPATOMA-DERIVED GROWTH FACTOR-RELATED"/>
    <property type="match status" value="1"/>
</dbReference>
<dbReference type="GO" id="GO:0061628">
    <property type="term" value="F:histone H3K27me3 reader activity"/>
    <property type="evidence" value="ECO:0007669"/>
    <property type="project" value="TreeGrafter"/>
</dbReference>
<proteinExistence type="inferred from homology"/>
<dbReference type="AlphaFoldDB" id="A0AAV7DD85"/>
<feature type="region of interest" description="Disordered" evidence="6">
    <location>
        <begin position="81"/>
        <end position="416"/>
    </location>
</feature>
<keyword evidence="3" id="KW-0175">Coiled coil</keyword>
<dbReference type="Pfam" id="PF11467">
    <property type="entry name" value="LEDGF"/>
    <property type="match status" value="1"/>
</dbReference>
<dbReference type="InterPro" id="IPR000313">
    <property type="entry name" value="PWWP_dom"/>
</dbReference>
<feature type="compositionally biased region" description="Basic and acidic residues" evidence="6">
    <location>
        <begin position="164"/>
        <end position="175"/>
    </location>
</feature>
<feature type="region of interest" description="Disordered" evidence="6">
    <location>
        <begin position="504"/>
        <end position="572"/>
    </location>
</feature>
<dbReference type="InterPro" id="IPR035441">
    <property type="entry name" value="TFIIS/LEDGF_dom_sf"/>
</dbReference>
<feature type="compositionally biased region" description="Low complexity" evidence="6">
    <location>
        <begin position="206"/>
        <end position="215"/>
    </location>
</feature>
<feature type="compositionally biased region" description="Polar residues" evidence="6">
    <location>
        <begin position="181"/>
        <end position="193"/>
    </location>
</feature>
<protein>
    <recommendedName>
        <fullName evidence="7">PWWP domain-containing protein</fullName>
    </recommendedName>
</protein>
<dbReference type="FunFam" id="2.30.30.140:FF:000017">
    <property type="entry name" value="hepatoma-derived growth factor isoform X1"/>
    <property type="match status" value="1"/>
</dbReference>
<dbReference type="Gene3D" id="1.20.930.10">
    <property type="entry name" value="Conserved domain common to transcription factors TFIIS, elongin A, CRSP70"/>
    <property type="match status" value="1"/>
</dbReference>
<dbReference type="InterPro" id="IPR021567">
    <property type="entry name" value="LEDGF_IBD"/>
</dbReference>